<dbReference type="EMBL" id="LK052958">
    <property type="protein sequence ID" value="CDR49169.1"/>
    <property type="molecule type" value="Genomic_DNA"/>
</dbReference>
<feature type="compositionally biased region" description="Low complexity" evidence="1">
    <location>
        <begin position="147"/>
        <end position="159"/>
    </location>
</feature>
<feature type="compositionally biased region" description="Low complexity" evidence="1">
    <location>
        <begin position="69"/>
        <end position="99"/>
    </location>
</feature>
<feature type="compositionally biased region" description="Basic and acidic residues" evidence="1">
    <location>
        <begin position="614"/>
        <end position="632"/>
    </location>
</feature>
<feature type="region of interest" description="Disordered" evidence="1">
    <location>
        <begin position="1"/>
        <end position="324"/>
    </location>
</feature>
<dbReference type="Pfam" id="PF01803">
    <property type="entry name" value="LIM_bind"/>
    <property type="match status" value="1"/>
</dbReference>
<gene>
    <name evidence="2" type="ORF">RHTO0S_23e02146g</name>
</gene>
<feature type="compositionally biased region" description="Basic residues" evidence="1">
    <location>
        <begin position="585"/>
        <end position="601"/>
    </location>
</feature>
<evidence type="ECO:0000313" key="2">
    <source>
        <dbReference type="EMBL" id="CDR49169.1"/>
    </source>
</evidence>
<dbReference type="PANTHER" id="PTHR10378">
    <property type="entry name" value="LIM DOMAIN-BINDING PROTEIN"/>
    <property type="match status" value="1"/>
</dbReference>
<feature type="region of interest" description="Disordered" evidence="1">
    <location>
        <begin position="443"/>
        <end position="473"/>
    </location>
</feature>
<feature type="compositionally biased region" description="Low complexity" evidence="1">
    <location>
        <begin position="31"/>
        <end position="45"/>
    </location>
</feature>
<protein>
    <submittedName>
        <fullName evidence="2">RHTO0S23e02146g1_1</fullName>
    </submittedName>
</protein>
<dbReference type="InterPro" id="IPR029005">
    <property type="entry name" value="LIM-bd/SEUSS"/>
</dbReference>
<sequence>MLPHHAQQHPQLANAPPPQASPSVHHANPHQQGYAYHQQQQQILQNGMTPQQRQAVLRQGGQQPGQPPQGGMMPGQPQQGQRMVQQPQQPQGGMMHGRQGMNGAGGPPGTMLPVPPPNMRVAGGMPPQAGQVIGPSHPQHPQHGAWLAQQQQQQQQAYLPQPPPNHYLPQHTPQQPGNPMHRPLPPPGSQQHHYAPSPHPPTSTPSSPNLHPLPHPPGLAASQYAQGGPPPHQQSQQLPLPPPPQQQQYQQGQSGAPPRLIPSAAGMRPTPAAPGGAGPSPYHPPSSPQPQQLPQPPPPGQPQRHPSMPNGVLPHGRPPMMRPSLAPPPNTLLAAHLALNGTGPITATAVPAGPALARLATLNDSLQVAFESENPLEALRAAVADNFTDTGVVKIGLFDPAGPMSKVFEIPCSAFPRFQHLNHLQGVVSSAFVPTFVREFRLTTPDPTAPRPPSPPSPSSGCPDPPPPTPPSFPIHIGYLLRSEHAQWTSLFGSGTRVELHGTLTMHIMFKDLGNGAAGLRIESLEFDARGYEEFVSRQAMEKVEQALGEVTRANASGSGEAGGKKAAKQEEEKEHEERRGSSGKGKKGQVKGMTTRRRSASAKVEADSDDILPDERGAVASKKDEGERKGSMDSAGQGDAGKGGKRSTLVEVPLSSVGVFGVTEMGMRCLEIAESVAQLQDLIAFSLESGTGPMQSLARYADRSRPGLPQDAGSFRRGPQPSLPPTTPAASGPPPIAASSQNPSTNSFYSSVTASPGGPPQPLPPAPQRPPSSAAHGRTEMPSPAAAKRKLDAGRGGESGGMGERMEGDPGSPQKVQRGAGGGRGRGRGR</sequence>
<evidence type="ECO:0000256" key="1">
    <source>
        <dbReference type="SAM" id="MobiDB-lite"/>
    </source>
</evidence>
<dbReference type="PRINTS" id="PR01217">
    <property type="entry name" value="PRICHEXTENSN"/>
</dbReference>
<feature type="compositionally biased region" description="Pro residues" evidence="1">
    <location>
        <begin position="722"/>
        <end position="737"/>
    </location>
</feature>
<accession>A0A061BQ40</accession>
<feature type="compositionally biased region" description="Low complexity" evidence="1">
    <location>
        <begin position="246"/>
        <end position="274"/>
    </location>
</feature>
<reference evidence="2" key="1">
    <citation type="journal article" date="2014" name="Genome Announc.">
        <title>Draft genome sequence of Rhodosporidium toruloides CECT1137, an oleaginous yeast of biotechnological interest.</title>
        <authorList>
            <person name="Morin N."/>
            <person name="Calcas X."/>
            <person name="Devillers H."/>
            <person name="Durrens P."/>
            <person name="Sherman D.J."/>
            <person name="Nicaud J.-M."/>
            <person name="Neuveglise C."/>
        </authorList>
    </citation>
    <scope>NUCLEOTIDE SEQUENCE</scope>
    <source>
        <strain evidence="2">CECT1137</strain>
    </source>
</reference>
<feature type="region of interest" description="Disordered" evidence="1">
    <location>
        <begin position="698"/>
        <end position="831"/>
    </location>
</feature>
<proteinExistence type="predicted"/>
<organism evidence="2">
    <name type="scientific">Rhodotorula toruloides</name>
    <name type="common">Yeast</name>
    <name type="synonym">Rhodosporidium toruloides</name>
    <dbReference type="NCBI Taxonomy" id="5286"/>
    <lineage>
        <taxon>Eukaryota</taxon>
        <taxon>Fungi</taxon>
        <taxon>Dikarya</taxon>
        <taxon>Basidiomycota</taxon>
        <taxon>Pucciniomycotina</taxon>
        <taxon>Microbotryomycetes</taxon>
        <taxon>Sporidiobolales</taxon>
        <taxon>Sporidiobolaceae</taxon>
        <taxon>Rhodotorula</taxon>
    </lineage>
</organism>
<feature type="region of interest" description="Disordered" evidence="1">
    <location>
        <begin position="552"/>
        <end position="648"/>
    </location>
</feature>
<name>A0A061BQ40_RHOTO</name>
<feature type="compositionally biased region" description="Pro residues" evidence="1">
    <location>
        <begin position="447"/>
        <end position="473"/>
    </location>
</feature>
<dbReference type="OrthoDB" id="774557at2759"/>
<feature type="compositionally biased region" description="Polar residues" evidence="1">
    <location>
        <begin position="743"/>
        <end position="754"/>
    </location>
</feature>
<feature type="compositionally biased region" description="Basic and acidic residues" evidence="1">
    <location>
        <begin position="568"/>
        <end position="581"/>
    </location>
</feature>
<dbReference type="AlphaFoldDB" id="A0A061BQ40"/>
<feature type="compositionally biased region" description="Pro residues" evidence="1">
    <location>
        <begin position="758"/>
        <end position="771"/>
    </location>
</feature>
<feature type="compositionally biased region" description="Pro residues" evidence="1">
    <location>
        <begin position="281"/>
        <end position="301"/>
    </location>
</feature>